<keyword evidence="2" id="KW-1185">Reference proteome</keyword>
<protein>
    <submittedName>
        <fullName evidence="1">Uncharacterized protein</fullName>
    </submittedName>
</protein>
<gene>
    <name evidence="1" type="ORF">GSD1FS_1317</name>
</gene>
<organism evidence="1 2">
    <name type="scientific">Bifidobacterium canis</name>
    <dbReference type="NCBI Taxonomy" id="2610880"/>
    <lineage>
        <taxon>Bacteria</taxon>
        <taxon>Bacillati</taxon>
        <taxon>Actinomycetota</taxon>
        <taxon>Actinomycetes</taxon>
        <taxon>Bifidobacteriales</taxon>
        <taxon>Bifidobacteriaceae</taxon>
        <taxon>Bifidobacterium</taxon>
    </lineage>
</organism>
<dbReference type="Pfam" id="PF13526">
    <property type="entry name" value="DUF4125"/>
    <property type="match status" value="1"/>
</dbReference>
<evidence type="ECO:0000313" key="1">
    <source>
        <dbReference type="EMBL" id="MUH59974.1"/>
    </source>
</evidence>
<dbReference type="Proteomes" id="UP000487882">
    <property type="component" value="Unassembled WGS sequence"/>
</dbReference>
<sequence length="126" mass="14485">MMASTAPSIYQRDLEPYLPVLSEQRVAQQERIIAQQLAWARDFVNRYPRLGAGMRVLETAQDTEESTSFETYLRGELGTYSQRTLDLYQQFVNDLASKQENLTEQTVRNTVRLSGFDSLDEAEQAQ</sequence>
<name>A0A7K1J5N2_9BIFI</name>
<proteinExistence type="predicted"/>
<accession>A0A7K1J5N2</accession>
<evidence type="ECO:0000313" key="2">
    <source>
        <dbReference type="Proteomes" id="UP000487882"/>
    </source>
</evidence>
<dbReference type="EMBL" id="WNLP01000006">
    <property type="protein sequence ID" value="MUH59974.1"/>
    <property type="molecule type" value="Genomic_DNA"/>
</dbReference>
<reference evidence="1 2" key="1">
    <citation type="submission" date="2019-09" db="EMBL/GenBank/DDBJ databases">
        <title>Bifidobacterium canis sp. nov., isolated from the digestive tract of German Shepherd dog puppy.</title>
        <authorList>
            <person name="Bunesova V."/>
        </authorList>
    </citation>
    <scope>NUCLEOTIDE SEQUENCE [LARGE SCALE GENOMIC DNA]</scope>
    <source>
        <strain evidence="1 2">GSD1FS</strain>
    </source>
</reference>
<comment type="caution">
    <text evidence="1">The sequence shown here is derived from an EMBL/GenBank/DDBJ whole genome shotgun (WGS) entry which is preliminary data.</text>
</comment>
<dbReference type="InterPro" id="IPR025191">
    <property type="entry name" value="DUF4125"/>
</dbReference>
<dbReference type="AlphaFoldDB" id="A0A7K1J5N2"/>